<feature type="region of interest" description="Disordered" evidence="1">
    <location>
        <begin position="320"/>
        <end position="353"/>
    </location>
</feature>
<sequence>MMSKKLSLLIAIILSLSVANSLSEVLIADDKQHQSDGGDDDTNIILSTNEEEERPSSVVDAAAAETENDLQTQQHDVEETTTILTTTATSSSSPPITSHHEPPSHFQISAHIQTNLHTGLSYFLPQSTLQETSFAHIPFLECGAIGSTTATVPLVSGVFRHVPVMSGVDEEEKLKRGGLEFLEGVSGEEEQLIADDGDDKMQDAFFDDGEDAATSNGKQTDTNGPKRPSPPTYVVALSPLQITVGGNGNETQQFDAGDVIFFEDTWLGIWDDTVDSEDSDENKDLNGEEKVKGYTMRASPESRKDMNVIMLTIPPALHRQWKHRHQRQQQQQLRQQKQEAETVHDNVPNKSHKKAPWWKLSSRIIKKQHIDELIPKPCSLESDPAFAHPSVSVPTTLSLHFSQHFTNLLRQFHQPFHLSLSSSSSHADYYLILPIFAQTAAATVGGATAFAGVLHLLRTVNPTVAIGFGAACVIGFGTWGIVWLGEELLDEWEMWRERRRLERRMSESWGMSAE</sequence>
<evidence type="ECO:0000256" key="3">
    <source>
        <dbReference type="SAM" id="SignalP"/>
    </source>
</evidence>
<dbReference type="EMBL" id="JATAAI010000020">
    <property type="protein sequence ID" value="KAK1738761.1"/>
    <property type="molecule type" value="Genomic_DNA"/>
</dbReference>
<dbReference type="Proteomes" id="UP001224775">
    <property type="component" value="Unassembled WGS sequence"/>
</dbReference>
<keyword evidence="2" id="KW-0472">Membrane</keyword>
<keyword evidence="5" id="KW-1185">Reference proteome</keyword>
<feature type="region of interest" description="Disordered" evidence="1">
    <location>
        <begin position="200"/>
        <end position="231"/>
    </location>
</feature>
<accession>A0AAD9D924</accession>
<protein>
    <submittedName>
        <fullName evidence="4">Uncharacterized protein</fullName>
    </submittedName>
</protein>
<keyword evidence="3" id="KW-0732">Signal</keyword>
<evidence type="ECO:0000313" key="5">
    <source>
        <dbReference type="Proteomes" id="UP001224775"/>
    </source>
</evidence>
<feature type="transmembrane region" description="Helical" evidence="2">
    <location>
        <begin position="464"/>
        <end position="485"/>
    </location>
</feature>
<feature type="region of interest" description="Disordered" evidence="1">
    <location>
        <begin position="32"/>
        <end position="74"/>
    </location>
</feature>
<reference evidence="4" key="1">
    <citation type="submission" date="2023-06" db="EMBL/GenBank/DDBJ databases">
        <title>Survivors Of The Sea: Transcriptome response of Skeletonema marinoi to long-term dormancy.</title>
        <authorList>
            <person name="Pinder M.I.M."/>
            <person name="Kourtchenko O."/>
            <person name="Robertson E.K."/>
            <person name="Larsson T."/>
            <person name="Maumus F."/>
            <person name="Osuna-Cruz C.M."/>
            <person name="Vancaester E."/>
            <person name="Stenow R."/>
            <person name="Vandepoele K."/>
            <person name="Ploug H."/>
            <person name="Bruchert V."/>
            <person name="Godhe A."/>
            <person name="Topel M."/>
        </authorList>
    </citation>
    <scope>NUCLEOTIDE SEQUENCE</scope>
    <source>
        <strain evidence="4">R05AC</strain>
    </source>
</reference>
<comment type="caution">
    <text evidence="4">The sequence shown here is derived from an EMBL/GenBank/DDBJ whole genome shotgun (WGS) entry which is preliminary data.</text>
</comment>
<evidence type="ECO:0000256" key="2">
    <source>
        <dbReference type="SAM" id="Phobius"/>
    </source>
</evidence>
<evidence type="ECO:0000313" key="4">
    <source>
        <dbReference type="EMBL" id="KAK1738761.1"/>
    </source>
</evidence>
<feature type="signal peptide" evidence="3">
    <location>
        <begin position="1"/>
        <end position="23"/>
    </location>
</feature>
<keyword evidence="2" id="KW-1133">Transmembrane helix</keyword>
<name>A0AAD9D924_9STRA</name>
<keyword evidence="2" id="KW-0812">Transmembrane</keyword>
<feature type="compositionally biased region" description="Polar residues" evidence="1">
    <location>
        <begin position="213"/>
        <end position="223"/>
    </location>
</feature>
<dbReference type="AlphaFoldDB" id="A0AAD9D924"/>
<feature type="chain" id="PRO_5041912281" evidence="3">
    <location>
        <begin position="24"/>
        <end position="514"/>
    </location>
</feature>
<organism evidence="4 5">
    <name type="scientific">Skeletonema marinoi</name>
    <dbReference type="NCBI Taxonomy" id="267567"/>
    <lineage>
        <taxon>Eukaryota</taxon>
        <taxon>Sar</taxon>
        <taxon>Stramenopiles</taxon>
        <taxon>Ochrophyta</taxon>
        <taxon>Bacillariophyta</taxon>
        <taxon>Coscinodiscophyceae</taxon>
        <taxon>Thalassiosirophycidae</taxon>
        <taxon>Thalassiosirales</taxon>
        <taxon>Skeletonemataceae</taxon>
        <taxon>Skeletonema</taxon>
        <taxon>Skeletonema marinoi-dohrnii complex</taxon>
    </lineage>
</organism>
<proteinExistence type="predicted"/>
<feature type="transmembrane region" description="Helical" evidence="2">
    <location>
        <begin position="429"/>
        <end position="457"/>
    </location>
</feature>
<evidence type="ECO:0000256" key="1">
    <source>
        <dbReference type="SAM" id="MobiDB-lite"/>
    </source>
</evidence>
<gene>
    <name evidence="4" type="ORF">QTG54_010791</name>
</gene>